<evidence type="ECO:0000256" key="1">
    <source>
        <dbReference type="SAM" id="MobiDB-lite"/>
    </source>
</evidence>
<feature type="region of interest" description="Disordered" evidence="1">
    <location>
        <begin position="372"/>
        <end position="393"/>
    </location>
</feature>
<organism evidence="2 3">
    <name type="scientific">Prorocentrum cordatum</name>
    <dbReference type="NCBI Taxonomy" id="2364126"/>
    <lineage>
        <taxon>Eukaryota</taxon>
        <taxon>Sar</taxon>
        <taxon>Alveolata</taxon>
        <taxon>Dinophyceae</taxon>
        <taxon>Prorocentrales</taxon>
        <taxon>Prorocentraceae</taxon>
        <taxon>Prorocentrum</taxon>
    </lineage>
</organism>
<gene>
    <name evidence="2" type="ORF">PCOR1329_LOCUS75811</name>
</gene>
<feature type="region of interest" description="Disordered" evidence="1">
    <location>
        <begin position="156"/>
        <end position="256"/>
    </location>
</feature>
<sequence length="393" mass="39967">MGRLGAASGPLSGQAFTKSGEGGFLSQVGPSVVIDSIVARGIVIKMVRESVPLATHRKVAKAHEDGPDALDLAALEAAARGQAAVLAHWAPGEAAAPLPLAPRPPERPGKRPGPLAEDVFVHLRVNGADRTAYFEEGRLALRRAGLGEVEPVHVASGRGPAAAARQRRAPAAVRPRRAAIARGVGGAGLAPRPPAAPPPHHLLTGDSPSGPSAGAARGRGKGGAAGKGLASSPGDGPGHGAPAGPRPGRGRGALAAPVPRRPHAAAAFNGAAAKGGCGRGPGQGQGPLGVSMLLPIVEAKLREMRERCKAAAFPGAGHWRQIQWSGEQFTTHEVKDATLARAVTRGPLRFAVFAEAGWFGLGQALRSAAQWRRDAGGDGGEGRAEQRSETDRV</sequence>
<keyword evidence="3" id="KW-1185">Reference proteome</keyword>
<protein>
    <submittedName>
        <fullName evidence="2">Uncharacterized protein</fullName>
    </submittedName>
</protein>
<feature type="region of interest" description="Disordered" evidence="1">
    <location>
        <begin position="95"/>
        <end position="114"/>
    </location>
</feature>
<comment type="caution">
    <text evidence="2">The sequence shown here is derived from an EMBL/GenBank/DDBJ whole genome shotgun (WGS) entry which is preliminary data.</text>
</comment>
<accession>A0ABN9XDP3</accession>
<proteinExistence type="predicted"/>
<feature type="compositionally biased region" description="Low complexity" evidence="1">
    <location>
        <begin position="156"/>
        <end position="173"/>
    </location>
</feature>
<dbReference type="EMBL" id="CAUYUJ010020375">
    <property type="protein sequence ID" value="CAK0897727.1"/>
    <property type="molecule type" value="Genomic_DNA"/>
</dbReference>
<feature type="compositionally biased region" description="Low complexity" evidence="1">
    <location>
        <begin position="207"/>
        <end position="216"/>
    </location>
</feature>
<dbReference type="Proteomes" id="UP001189429">
    <property type="component" value="Unassembled WGS sequence"/>
</dbReference>
<feature type="compositionally biased region" description="Pro residues" evidence="1">
    <location>
        <begin position="191"/>
        <end position="200"/>
    </location>
</feature>
<reference evidence="2" key="1">
    <citation type="submission" date="2023-10" db="EMBL/GenBank/DDBJ databases">
        <authorList>
            <person name="Chen Y."/>
            <person name="Shah S."/>
            <person name="Dougan E. K."/>
            <person name="Thang M."/>
            <person name="Chan C."/>
        </authorList>
    </citation>
    <scope>NUCLEOTIDE SEQUENCE [LARGE SCALE GENOMIC DNA]</scope>
</reference>
<evidence type="ECO:0000313" key="2">
    <source>
        <dbReference type="EMBL" id="CAK0897727.1"/>
    </source>
</evidence>
<evidence type="ECO:0000313" key="3">
    <source>
        <dbReference type="Proteomes" id="UP001189429"/>
    </source>
</evidence>
<name>A0ABN9XDP3_9DINO</name>